<feature type="domain" description="VWFA" evidence="2">
    <location>
        <begin position="256"/>
        <end position="423"/>
    </location>
</feature>
<evidence type="ECO:0000259" key="3">
    <source>
        <dbReference type="PROSITE" id="PS51468"/>
    </source>
</evidence>
<dbReference type="SMART" id="SM00327">
    <property type="entry name" value="VWA"/>
    <property type="match status" value="1"/>
</dbReference>
<dbReference type="EMBL" id="JAPFFF010000006">
    <property type="protein sequence ID" value="KAK8888332.1"/>
    <property type="molecule type" value="Genomic_DNA"/>
</dbReference>
<dbReference type="SUPFAM" id="SSF53300">
    <property type="entry name" value="vWA-like"/>
    <property type="match status" value="1"/>
</dbReference>
<keyword evidence="5" id="KW-1185">Reference proteome</keyword>
<dbReference type="Proteomes" id="UP001470230">
    <property type="component" value="Unassembled WGS sequence"/>
</dbReference>
<dbReference type="PANTHER" id="PTHR45737">
    <property type="entry name" value="VON WILLEBRAND FACTOR A DOMAIN-CONTAINING PROTEIN 5A"/>
    <property type="match status" value="1"/>
</dbReference>
<evidence type="ECO:0000313" key="4">
    <source>
        <dbReference type="EMBL" id="KAK8888332.1"/>
    </source>
</evidence>
<comment type="caution">
    <text evidence="4">The sequence shown here is derived from an EMBL/GenBank/DDBJ whole genome shotgun (WGS) entry which is preliminary data.</text>
</comment>
<dbReference type="PANTHER" id="PTHR45737:SF6">
    <property type="entry name" value="VON WILLEBRAND FACTOR A DOMAIN-CONTAINING PROTEIN 5A"/>
    <property type="match status" value="1"/>
</dbReference>
<dbReference type="Gene3D" id="3.40.50.410">
    <property type="entry name" value="von Willebrand factor, type A domain"/>
    <property type="match status" value="1"/>
</dbReference>
<name>A0ABR2KD16_9EUKA</name>
<dbReference type="Pfam" id="PF08487">
    <property type="entry name" value="VIT"/>
    <property type="match status" value="1"/>
</dbReference>
<accession>A0ABR2KD16</accession>
<feature type="region of interest" description="Disordered" evidence="1">
    <location>
        <begin position="599"/>
        <end position="622"/>
    </location>
</feature>
<protein>
    <submittedName>
        <fullName evidence="4">von Willebrand factor A domain-containing protein 5A</fullName>
    </submittedName>
</protein>
<dbReference type="Pfam" id="PF13768">
    <property type="entry name" value="VWA_3"/>
    <property type="match status" value="1"/>
</dbReference>
<feature type="compositionally biased region" description="Acidic residues" evidence="1">
    <location>
        <begin position="600"/>
        <end position="622"/>
    </location>
</feature>
<evidence type="ECO:0000313" key="5">
    <source>
        <dbReference type="Proteomes" id="UP001470230"/>
    </source>
</evidence>
<evidence type="ECO:0000256" key="1">
    <source>
        <dbReference type="SAM" id="MobiDB-lite"/>
    </source>
</evidence>
<sequence>MALGSTCILYQNVFLKLKPKKVSINGTQKGMLLNLEIRQTFENEACDPMDISYIFPNDLKMCIYDLTFVIGDKTIKPKLVDRNEARYMYSEAVENKKTAIYGAFVASGISEFKIGNLQSGATCEVILKMALTGCYIDKNKFYIKFPLDVYTPSGSIDCLNIKSNFNMEIKVDKKMIKDVTSNVLNYEFDKENKIFKIKNKIKNKNYQNSIIMTFESVEEIKSSVLLVPNSPNCSYDYCAVTIVPDLKDLKNNKEKEFTFLIDCSGSMRGMPILHARECLEIFIHSLPKNSYFNIIQFGSHYKKLFDESRKYDQKSAQEALSLVQKIEANLGGTNMYDPLKDIFQQKSKYGKKRLFILTDGEIENTMETINLVSRNSNDNQCFTIGLGNGCDSGLIEKIAEVSGGKSDFIQDSKLISEKVIPQLQASFHENLQNIEITTEGDENSSFELSPYPIPAFCPNNAKIVFLRGSKVNKSKNRFSDGLLVTCEYDKKTIELPINYITNSKEEKDIYEAIPPLFAYEFIKKIEQNEYISFAKLEMAKDLSISSGVLCEFTGYIGMMEQNEEAKRKEQQIEDAEGVLFEEEPPYEFYHPFPDQFAFENSDEYDENDDNMSSENDEQVSNENDDNKFDMIVLIRNQNIEGFWDNLDEVNRIIGTNIDHINKIQLNNPTLEKKCVATVVAIAALNVLFPTKINSWKLIEEKAIFWLKETLKVAEISDILEETERLIPK</sequence>
<feature type="domain" description="VIT" evidence="3">
    <location>
        <begin position="3"/>
        <end position="131"/>
    </location>
</feature>
<reference evidence="4 5" key="1">
    <citation type="submission" date="2024-04" db="EMBL/GenBank/DDBJ databases">
        <title>Tritrichomonas musculus Genome.</title>
        <authorList>
            <person name="Alves-Ferreira E."/>
            <person name="Grigg M."/>
            <person name="Lorenzi H."/>
            <person name="Galac M."/>
        </authorList>
    </citation>
    <scope>NUCLEOTIDE SEQUENCE [LARGE SCALE GENOMIC DNA]</scope>
    <source>
        <strain evidence="4 5">EAF2021</strain>
    </source>
</reference>
<dbReference type="PROSITE" id="PS51468">
    <property type="entry name" value="VIT"/>
    <property type="match status" value="1"/>
</dbReference>
<organism evidence="4 5">
    <name type="scientific">Tritrichomonas musculus</name>
    <dbReference type="NCBI Taxonomy" id="1915356"/>
    <lineage>
        <taxon>Eukaryota</taxon>
        <taxon>Metamonada</taxon>
        <taxon>Parabasalia</taxon>
        <taxon>Tritrichomonadida</taxon>
        <taxon>Tritrichomonadidae</taxon>
        <taxon>Tritrichomonas</taxon>
    </lineage>
</organism>
<dbReference type="InterPro" id="IPR002035">
    <property type="entry name" value="VWF_A"/>
</dbReference>
<dbReference type="InterPro" id="IPR036465">
    <property type="entry name" value="vWFA_dom_sf"/>
</dbReference>
<evidence type="ECO:0000259" key="2">
    <source>
        <dbReference type="PROSITE" id="PS50234"/>
    </source>
</evidence>
<proteinExistence type="predicted"/>
<dbReference type="InterPro" id="IPR013694">
    <property type="entry name" value="VIT"/>
</dbReference>
<dbReference type="PROSITE" id="PS50234">
    <property type="entry name" value="VWFA"/>
    <property type="match status" value="1"/>
</dbReference>
<gene>
    <name evidence="4" type="ORF">M9Y10_039399</name>
</gene>